<evidence type="ECO:0000313" key="9">
    <source>
        <dbReference type="Proteomes" id="UP000504629"/>
    </source>
</evidence>
<comment type="subcellular location">
    <subcellularLocation>
        <location evidence="1">Mitochondrion</location>
    </subcellularLocation>
</comment>
<evidence type="ECO:0000256" key="4">
    <source>
        <dbReference type="ARBA" id="ARBA00022980"/>
    </source>
</evidence>
<dbReference type="RefSeq" id="XP_028040820.1">
    <property type="nucleotide sequence ID" value="XM_028185019.1"/>
</dbReference>
<dbReference type="PANTHER" id="PTHR33618:SF1">
    <property type="entry name" value="LARGE RIBOSOMAL SUBUNIT PROTEIN ML53"/>
    <property type="match status" value="1"/>
</dbReference>
<dbReference type="InterPro" id="IPR019716">
    <property type="entry name" value="Ribosomal_mL53"/>
</dbReference>
<dbReference type="Proteomes" id="UP000504629">
    <property type="component" value="Unplaced"/>
</dbReference>
<dbReference type="PANTHER" id="PTHR33618">
    <property type="entry name" value="39S RIBOSOMAL PROTEIN L53, MITOCHONDRIAL"/>
    <property type="match status" value="1"/>
</dbReference>
<dbReference type="GO" id="GO:0005762">
    <property type="term" value="C:mitochondrial large ribosomal subunit"/>
    <property type="evidence" value="ECO:0007669"/>
    <property type="project" value="TreeGrafter"/>
</dbReference>
<sequence>MSIPYSGTIRRSKGVVSAIGKQLKAVNLKAAKKITIKFDPFGENATHTRNFAHYISAPKIAITNPNCSVKTEVLCDRSEPTVEITLLPAIAATAKIQKVTLRSENLTCLEILQLLNKHISSLAPVELPPTTLQTKSDKKKTKTK</sequence>
<dbReference type="Gene3D" id="3.40.30.10">
    <property type="entry name" value="Glutaredoxin"/>
    <property type="match status" value="1"/>
</dbReference>
<dbReference type="Pfam" id="PF10780">
    <property type="entry name" value="MRP_L53"/>
    <property type="match status" value="1"/>
</dbReference>
<protein>
    <recommendedName>
        <fullName evidence="7">Large ribosomal subunit protein mL53</fullName>
    </recommendedName>
    <alternativeName>
        <fullName evidence="8">39S ribosomal protein L53, mitochondrial</fullName>
    </alternativeName>
</protein>
<evidence type="ECO:0000256" key="8">
    <source>
        <dbReference type="ARBA" id="ARBA00042721"/>
    </source>
</evidence>
<comment type="similarity">
    <text evidence="2">Belongs to the mitochondrion-specific ribosomal protein mL53 family.</text>
</comment>
<dbReference type="KEGG" id="bman:114250921"/>
<organism evidence="9 10">
    <name type="scientific">Bombyx mandarina</name>
    <name type="common">Wild silk moth</name>
    <name type="synonym">Wild silkworm</name>
    <dbReference type="NCBI Taxonomy" id="7092"/>
    <lineage>
        <taxon>Eukaryota</taxon>
        <taxon>Metazoa</taxon>
        <taxon>Ecdysozoa</taxon>
        <taxon>Arthropoda</taxon>
        <taxon>Hexapoda</taxon>
        <taxon>Insecta</taxon>
        <taxon>Pterygota</taxon>
        <taxon>Neoptera</taxon>
        <taxon>Endopterygota</taxon>
        <taxon>Lepidoptera</taxon>
        <taxon>Glossata</taxon>
        <taxon>Ditrysia</taxon>
        <taxon>Bombycoidea</taxon>
        <taxon>Bombycidae</taxon>
        <taxon>Bombycinae</taxon>
        <taxon>Bombyx</taxon>
    </lineage>
</organism>
<proteinExistence type="inferred from homology"/>
<dbReference type="SMR" id="A0A6J2KFM7"/>
<keyword evidence="3" id="KW-0809">Transit peptide</keyword>
<keyword evidence="4 10" id="KW-0689">Ribosomal protein</keyword>
<dbReference type="InterPro" id="IPR052473">
    <property type="entry name" value="mtLSU_mL53"/>
</dbReference>
<keyword evidence="9" id="KW-1185">Reference proteome</keyword>
<evidence type="ECO:0000256" key="3">
    <source>
        <dbReference type="ARBA" id="ARBA00022946"/>
    </source>
</evidence>
<keyword evidence="6" id="KW-0687">Ribonucleoprotein</keyword>
<dbReference type="OrthoDB" id="6618793at2759"/>
<name>A0A6J2KFM7_BOMMA</name>
<dbReference type="GeneID" id="114250921"/>
<evidence type="ECO:0000313" key="10">
    <source>
        <dbReference type="RefSeq" id="XP_028040820.1"/>
    </source>
</evidence>
<evidence type="ECO:0000256" key="5">
    <source>
        <dbReference type="ARBA" id="ARBA00023128"/>
    </source>
</evidence>
<evidence type="ECO:0000256" key="6">
    <source>
        <dbReference type="ARBA" id="ARBA00023274"/>
    </source>
</evidence>
<evidence type="ECO:0000256" key="7">
    <source>
        <dbReference type="ARBA" id="ARBA00035180"/>
    </source>
</evidence>
<evidence type="ECO:0000256" key="2">
    <source>
        <dbReference type="ARBA" id="ARBA00005557"/>
    </source>
</evidence>
<reference evidence="10" key="1">
    <citation type="submission" date="2025-08" db="UniProtKB">
        <authorList>
            <consortium name="RefSeq"/>
        </authorList>
    </citation>
    <scope>IDENTIFICATION</scope>
    <source>
        <tissue evidence="10">Silk gland</tissue>
    </source>
</reference>
<gene>
    <name evidence="10" type="primary">LOC114250921</name>
</gene>
<dbReference type="AlphaFoldDB" id="A0A6J2KFM7"/>
<evidence type="ECO:0000256" key="1">
    <source>
        <dbReference type="ARBA" id="ARBA00004173"/>
    </source>
</evidence>
<dbReference type="CTD" id="116540"/>
<accession>A0A6J2KFM7</accession>
<keyword evidence="5" id="KW-0496">Mitochondrion</keyword>